<name>A0A0E9TU08_ANGAN</name>
<dbReference type="EMBL" id="GBXM01051536">
    <property type="protein sequence ID" value="JAH57041.1"/>
    <property type="molecule type" value="Transcribed_RNA"/>
</dbReference>
<sequence>MEGHGPADPPITIELRRAAAAAQVSRPVVKDLGEELKQACIRNPQHTCSS</sequence>
<proteinExistence type="predicted"/>
<dbReference type="AlphaFoldDB" id="A0A0E9TU08"/>
<reference evidence="1" key="2">
    <citation type="journal article" date="2015" name="Fish Shellfish Immunol.">
        <title>Early steps in the European eel (Anguilla anguilla)-Vibrio vulnificus interaction in the gills: Role of the RtxA13 toxin.</title>
        <authorList>
            <person name="Callol A."/>
            <person name="Pajuelo D."/>
            <person name="Ebbesson L."/>
            <person name="Teles M."/>
            <person name="MacKenzie S."/>
            <person name="Amaro C."/>
        </authorList>
    </citation>
    <scope>NUCLEOTIDE SEQUENCE</scope>
</reference>
<organism evidence="1">
    <name type="scientific">Anguilla anguilla</name>
    <name type="common">European freshwater eel</name>
    <name type="synonym">Muraena anguilla</name>
    <dbReference type="NCBI Taxonomy" id="7936"/>
    <lineage>
        <taxon>Eukaryota</taxon>
        <taxon>Metazoa</taxon>
        <taxon>Chordata</taxon>
        <taxon>Craniata</taxon>
        <taxon>Vertebrata</taxon>
        <taxon>Euteleostomi</taxon>
        <taxon>Actinopterygii</taxon>
        <taxon>Neopterygii</taxon>
        <taxon>Teleostei</taxon>
        <taxon>Anguilliformes</taxon>
        <taxon>Anguillidae</taxon>
        <taxon>Anguilla</taxon>
    </lineage>
</organism>
<evidence type="ECO:0000313" key="1">
    <source>
        <dbReference type="EMBL" id="JAH57041.1"/>
    </source>
</evidence>
<accession>A0A0E9TU08</accession>
<reference evidence="1" key="1">
    <citation type="submission" date="2014-11" db="EMBL/GenBank/DDBJ databases">
        <authorList>
            <person name="Amaro Gonzalez C."/>
        </authorList>
    </citation>
    <scope>NUCLEOTIDE SEQUENCE</scope>
</reference>
<protein>
    <submittedName>
        <fullName evidence="1">Uncharacterized protein</fullName>
    </submittedName>
</protein>